<sequence>MLELDLPWWQFPLRATLVYVALQVLVRLSGRRTVGQFTPFELLVVMLLSESASNGLAG</sequence>
<organism evidence="1 2">
    <name type="scientific">Acidovorax delafieldii 2AN</name>
    <dbReference type="NCBI Taxonomy" id="573060"/>
    <lineage>
        <taxon>Bacteria</taxon>
        <taxon>Pseudomonadati</taxon>
        <taxon>Pseudomonadota</taxon>
        <taxon>Betaproteobacteria</taxon>
        <taxon>Burkholderiales</taxon>
        <taxon>Comamonadaceae</taxon>
        <taxon>Acidovorax</taxon>
    </lineage>
</organism>
<evidence type="ECO:0000313" key="2">
    <source>
        <dbReference type="Proteomes" id="UP000003856"/>
    </source>
</evidence>
<comment type="caution">
    <text evidence="1">The sequence shown here is derived from an EMBL/GenBank/DDBJ whole genome shotgun (WGS) entry which is preliminary data.</text>
</comment>
<reference evidence="1 2" key="1">
    <citation type="submission" date="2009-05" db="EMBL/GenBank/DDBJ databases">
        <title>The draft genome of Acidovorax delafieldii 2AN.</title>
        <authorList>
            <consortium name="US DOE Joint Genome Institute (JGI-PGF)"/>
            <person name="Lucas S."/>
            <person name="Copeland A."/>
            <person name="Lapidus A."/>
            <person name="Glavina del Rio T."/>
            <person name="Tice H."/>
            <person name="Bruce D."/>
            <person name="Goodwin L."/>
            <person name="Pitluck S."/>
            <person name="Larimer F."/>
            <person name="Land M.L."/>
            <person name="Hauser L."/>
            <person name="Shelobolina E.S."/>
            <person name="Picardal F."/>
            <person name="Roden E."/>
            <person name="Emerson D."/>
        </authorList>
    </citation>
    <scope>NUCLEOTIDE SEQUENCE [LARGE SCALE GENOMIC DNA]</scope>
    <source>
        <strain evidence="1 2">2AN</strain>
    </source>
</reference>
<gene>
    <name evidence="1" type="ORF">AcdelDRAFT_2099</name>
</gene>
<name>C5T5B9_ACIDE</name>
<dbReference type="PATRIC" id="fig|573060.9.peg.3033"/>
<dbReference type="RefSeq" id="WP_005796284.1">
    <property type="nucleotide sequence ID" value="NZ_ACQT01000061.1"/>
</dbReference>
<dbReference type="Proteomes" id="UP000003856">
    <property type="component" value="Unassembled WGS sequence"/>
</dbReference>
<proteinExistence type="predicted"/>
<dbReference type="EMBL" id="ACQT01000061">
    <property type="protein sequence ID" value="EER60343.1"/>
    <property type="molecule type" value="Genomic_DNA"/>
</dbReference>
<evidence type="ECO:0000313" key="1">
    <source>
        <dbReference type="EMBL" id="EER60343.1"/>
    </source>
</evidence>
<dbReference type="AlphaFoldDB" id="C5T5B9"/>
<protein>
    <submittedName>
        <fullName evidence="1">Uncharacterized protein</fullName>
    </submittedName>
</protein>
<keyword evidence="2" id="KW-1185">Reference proteome</keyword>
<accession>C5T5B9</accession>